<organism evidence="1 2">
    <name type="scientific">Pristionchus mayeri</name>
    <dbReference type="NCBI Taxonomy" id="1317129"/>
    <lineage>
        <taxon>Eukaryota</taxon>
        <taxon>Metazoa</taxon>
        <taxon>Ecdysozoa</taxon>
        <taxon>Nematoda</taxon>
        <taxon>Chromadorea</taxon>
        <taxon>Rhabditida</taxon>
        <taxon>Rhabditina</taxon>
        <taxon>Diplogasteromorpha</taxon>
        <taxon>Diplogasteroidea</taxon>
        <taxon>Neodiplogasteridae</taxon>
        <taxon>Pristionchus</taxon>
    </lineage>
</organism>
<dbReference type="EMBL" id="BTRK01000002">
    <property type="protein sequence ID" value="GMR35737.1"/>
    <property type="molecule type" value="Genomic_DNA"/>
</dbReference>
<sequence length="115" mass="13234">QENLLRDAVILIAEFLSPCRTCRLERCLDGGMNPLLILNLENTETNPVVQKFLRIKEDAKKNAIARQPQVIECKIDKVMIDLLLLEDAHDRLRKSSYCPRFMEGLTIDEFYDGPS</sequence>
<gene>
    <name evidence="1" type="ORF">PMAYCL1PPCAC_05932</name>
</gene>
<name>A0AAN4Z748_9BILA</name>
<feature type="non-terminal residue" evidence="1">
    <location>
        <position position="115"/>
    </location>
</feature>
<dbReference type="Proteomes" id="UP001328107">
    <property type="component" value="Unassembled WGS sequence"/>
</dbReference>
<dbReference type="AlphaFoldDB" id="A0AAN4Z748"/>
<accession>A0AAN4Z748</accession>
<reference evidence="2" key="1">
    <citation type="submission" date="2022-10" db="EMBL/GenBank/DDBJ databases">
        <title>Genome assembly of Pristionchus species.</title>
        <authorList>
            <person name="Yoshida K."/>
            <person name="Sommer R.J."/>
        </authorList>
    </citation>
    <scope>NUCLEOTIDE SEQUENCE [LARGE SCALE GENOMIC DNA]</scope>
    <source>
        <strain evidence="2">RS5460</strain>
    </source>
</reference>
<dbReference type="SUPFAM" id="SSF57716">
    <property type="entry name" value="Glucocorticoid receptor-like (DNA-binding domain)"/>
    <property type="match status" value="1"/>
</dbReference>
<keyword evidence="2" id="KW-1185">Reference proteome</keyword>
<proteinExistence type="predicted"/>
<evidence type="ECO:0000313" key="2">
    <source>
        <dbReference type="Proteomes" id="UP001328107"/>
    </source>
</evidence>
<comment type="caution">
    <text evidence="1">The sequence shown here is derived from an EMBL/GenBank/DDBJ whole genome shotgun (WGS) entry which is preliminary data.</text>
</comment>
<protein>
    <submittedName>
        <fullName evidence="1">Uncharacterized protein</fullName>
    </submittedName>
</protein>
<feature type="non-terminal residue" evidence="1">
    <location>
        <position position="1"/>
    </location>
</feature>
<evidence type="ECO:0000313" key="1">
    <source>
        <dbReference type="EMBL" id="GMR35737.1"/>
    </source>
</evidence>